<proteinExistence type="predicted"/>
<dbReference type="Proteomes" id="UP000198546">
    <property type="component" value="Chromosome i"/>
</dbReference>
<keyword evidence="2" id="KW-1185">Reference proteome</keyword>
<dbReference type="EMBL" id="LT629688">
    <property type="protein sequence ID" value="SDD42806.1"/>
    <property type="molecule type" value="Genomic_DNA"/>
</dbReference>
<accession>A0A1G6UQ39</accession>
<dbReference type="OrthoDB" id="9910190at2"/>
<dbReference type="AlphaFoldDB" id="A0A1G6UQ39"/>
<evidence type="ECO:0000313" key="1">
    <source>
        <dbReference type="EMBL" id="SDD42806.1"/>
    </source>
</evidence>
<reference evidence="1 2" key="1">
    <citation type="submission" date="2016-10" db="EMBL/GenBank/DDBJ databases">
        <authorList>
            <person name="de Groot N.N."/>
        </authorList>
    </citation>
    <scope>NUCLEOTIDE SEQUENCE [LARGE SCALE GENOMIC DNA]</scope>
    <source>
        <strain evidence="1 2">MON 2.2</strain>
    </source>
</reference>
<dbReference type="STRING" id="675864.SAMN04489747_0927"/>
<protein>
    <submittedName>
        <fullName evidence="1">Uncharacterized protein</fullName>
    </submittedName>
</protein>
<name>A0A1G6UQ39_9ACTN</name>
<evidence type="ECO:0000313" key="2">
    <source>
        <dbReference type="Proteomes" id="UP000198546"/>
    </source>
</evidence>
<gene>
    <name evidence="1" type="ORF">SAMN04489747_0927</name>
</gene>
<dbReference type="RefSeq" id="WP_090591089.1">
    <property type="nucleotide sequence ID" value="NZ_LT629688.1"/>
</dbReference>
<sequence length="142" mass="16062">MADADLATTAASQLSWDRDGQLRRAGEHQDAAYRAIARMWVYHRDLELAGIEYSAAKSRYERLLGKIVVTERAAGERSAEVCIHKAMQDDDVYVARVQYRAAEQRVSADKEALRILHAELDDDRTRRADDRAAGAWQARSQT</sequence>
<organism evidence="1 2">
    <name type="scientific">Auraticoccus monumenti</name>
    <dbReference type="NCBI Taxonomy" id="675864"/>
    <lineage>
        <taxon>Bacteria</taxon>
        <taxon>Bacillati</taxon>
        <taxon>Actinomycetota</taxon>
        <taxon>Actinomycetes</taxon>
        <taxon>Propionibacteriales</taxon>
        <taxon>Propionibacteriaceae</taxon>
        <taxon>Auraticoccus</taxon>
    </lineage>
</organism>